<protein>
    <submittedName>
        <fullName evidence="8">ABC transporter ATP-binding protein</fullName>
    </submittedName>
</protein>
<keyword evidence="6" id="KW-0029">Amino-acid transport</keyword>
<dbReference type="PROSITE" id="PS00211">
    <property type="entry name" value="ABC_TRANSPORTER_1"/>
    <property type="match status" value="1"/>
</dbReference>
<evidence type="ECO:0000256" key="2">
    <source>
        <dbReference type="ARBA" id="ARBA00022448"/>
    </source>
</evidence>
<comment type="similarity">
    <text evidence="1">Belongs to the ABC transporter superfamily.</text>
</comment>
<dbReference type="GO" id="GO:0015658">
    <property type="term" value="F:branched-chain amino acid transmembrane transporter activity"/>
    <property type="evidence" value="ECO:0007669"/>
    <property type="project" value="TreeGrafter"/>
</dbReference>
<dbReference type="GO" id="GO:0015807">
    <property type="term" value="P:L-amino acid transport"/>
    <property type="evidence" value="ECO:0007669"/>
    <property type="project" value="TreeGrafter"/>
</dbReference>
<gene>
    <name evidence="8" type="ORF">CAL24_04335</name>
</gene>
<dbReference type="SUPFAM" id="SSF52540">
    <property type="entry name" value="P-loop containing nucleoside triphosphate hydrolases"/>
    <property type="match status" value="1"/>
</dbReference>
<keyword evidence="4" id="KW-0547">Nucleotide-binding</keyword>
<evidence type="ECO:0000259" key="7">
    <source>
        <dbReference type="PROSITE" id="PS50893"/>
    </source>
</evidence>
<comment type="caution">
    <text evidence="8">The sequence shown here is derived from an EMBL/GenBank/DDBJ whole genome shotgun (WGS) entry which is preliminary data.</text>
</comment>
<dbReference type="InterPro" id="IPR003593">
    <property type="entry name" value="AAA+_ATPase"/>
</dbReference>
<dbReference type="PANTHER" id="PTHR43820:SF4">
    <property type="entry name" value="HIGH-AFFINITY BRANCHED-CHAIN AMINO ACID TRANSPORT ATP-BINDING PROTEIN LIVF"/>
    <property type="match status" value="1"/>
</dbReference>
<evidence type="ECO:0000313" key="9">
    <source>
        <dbReference type="Proteomes" id="UP000215633"/>
    </source>
</evidence>
<dbReference type="EMBL" id="NEVT01000003">
    <property type="protein sequence ID" value="OZI79172.1"/>
    <property type="molecule type" value="Genomic_DNA"/>
</dbReference>
<dbReference type="RefSeq" id="WP_094805827.1">
    <property type="nucleotide sequence ID" value="NZ_NEVT01000003.1"/>
</dbReference>
<dbReference type="PANTHER" id="PTHR43820">
    <property type="entry name" value="HIGH-AFFINITY BRANCHED-CHAIN AMINO ACID TRANSPORT ATP-BINDING PROTEIN LIVF"/>
    <property type="match status" value="1"/>
</dbReference>
<dbReference type="GO" id="GO:0016887">
    <property type="term" value="F:ATP hydrolysis activity"/>
    <property type="evidence" value="ECO:0007669"/>
    <property type="project" value="InterPro"/>
</dbReference>
<dbReference type="InterPro" id="IPR017871">
    <property type="entry name" value="ABC_transporter-like_CS"/>
</dbReference>
<dbReference type="SMART" id="SM00382">
    <property type="entry name" value="AAA"/>
    <property type="match status" value="1"/>
</dbReference>
<dbReference type="AlphaFoldDB" id="A0A261W0B1"/>
<feature type="domain" description="ABC transporter" evidence="7">
    <location>
        <begin position="2"/>
        <end position="233"/>
    </location>
</feature>
<keyword evidence="3" id="KW-0472">Membrane</keyword>
<keyword evidence="5 8" id="KW-0067">ATP-binding</keyword>
<name>A0A261W0B1_9BORD</name>
<evidence type="ECO:0000256" key="5">
    <source>
        <dbReference type="ARBA" id="ARBA00022840"/>
    </source>
</evidence>
<evidence type="ECO:0000256" key="3">
    <source>
        <dbReference type="ARBA" id="ARBA00022475"/>
    </source>
</evidence>
<evidence type="ECO:0000256" key="6">
    <source>
        <dbReference type="ARBA" id="ARBA00022970"/>
    </source>
</evidence>
<dbReference type="CDD" id="cd03224">
    <property type="entry name" value="ABC_TM1139_LivF_branched"/>
    <property type="match status" value="1"/>
</dbReference>
<dbReference type="InterPro" id="IPR052156">
    <property type="entry name" value="BCAA_Transport_ATP-bd_LivF"/>
</dbReference>
<evidence type="ECO:0000313" key="8">
    <source>
        <dbReference type="EMBL" id="OZI79172.1"/>
    </source>
</evidence>
<organism evidence="8 9">
    <name type="scientific">Bordetella genomosp. 2</name>
    <dbReference type="NCBI Taxonomy" id="1983456"/>
    <lineage>
        <taxon>Bacteria</taxon>
        <taxon>Pseudomonadati</taxon>
        <taxon>Pseudomonadota</taxon>
        <taxon>Betaproteobacteria</taxon>
        <taxon>Burkholderiales</taxon>
        <taxon>Alcaligenaceae</taxon>
        <taxon>Bordetella</taxon>
    </lineage>
</organism>
<keyword evidence="9" id="KW-1185">Reference proteome</keyword>
<keyword evidence="3" id="KW-1003">Cell membrane</keyword>
<proteinExistence type="inferred from homology"/>
<reference evidence="9" key="1">
    <citation type="submission" date="2017-05" db="EMBL/GenBank/DDBJ databases">
        <title>Complete and WGS of Bordetella genogroups.</title>
        <authorList>
            <person name="Spilker T."/>
            <person name="Lipuma J."/>
        </authorList>
    </citation>
    <scope>NUCLEOTIDE SEQUENCE [LARGE SCALE GENOMIC DNA]</scope>
    <source>
        <strain evidence="9">AU8256</strain>
    </source>
</reference>
<dbReference type="InterPro" id="IPR027417">
    <property type="entry name" value="P-loop_NTPase"/>
</dbReference>
<accession>A0A261W0B1</accession>
<dbReference type="InterPro" id="IPR003439">
    <property type="entry name" value="ABC_transporter-like_ATP-bd"/>
</dbReference>
<dbReference type="PROSITE" id="PS50893">
    <property type="entry name" value="ABC_TRANSPORTER_2"/>
    <property type="match status" value="1"/>
</dbReference>
<keyword evidence="2" id="KW-0813">Transport</keyword>
<dbReference type="Proteomes" id="UP000215633">
    <property type="component" value="Unassembled WGS sequence"/>
</dbReference>
<dbReference type="Pfam" id="PF00005">
    <property type="entry name" value="ABC_tran"/>
    <property type="match status" value="1"/>
</dbReference>
<dbReference type="Gene3D" id="3.40.50.300">
    <property type="entry name" value="P-loop containing nucleotide triphosphate hydrolases"/>
    <property type="match status" value="1"/>
</dbReference>
<dbReference type="GO" id="GO:0005524">
    <property type="term" value="F:ATP binding"/>
    <property type="evidence" value="ECO:0007669"/>
    <property type="project" value="UniProtKB-KW"/>
</dbReference>
<evidence type="ECO:0000256" key="4">
    <source>
        <dbReference type="ARBA" id="ARBA00022741"/>
    </source>
</evidence>
<sequence>MLKCSNLGAAYGDIVALRGIDLEVKAGEAVALIGVNGAGKTTLLRAISGLLPTTGELSFDGRPLATVPVQQRVRAGIAHVPEGRRIFPGLTVRENLEVGATVRGRGPRLGEDFERVYDLFPRLKERAGQLGWSLSGGEQQMLAIGRALMARPRLLLLDEPSLGLAPRLAEEVYARIARINEGGMTVLLVEQNTVLALGVADRGYVIENGSIVLADTADTLRHHPRVRDAYLGR</sequence>
<evidence type="ECO:0000256" key="1">
    <source>
        <dbReference type="ARBA" id="ARBA00005417"/>
    </source>
</evidence>